<protein>
    <recommendedName>
        <fullName evidence="4">DNA-directed RNA polymerase subunit Rpo11</fullName>
        <ecNumber evidence="4">2.7.7.6</ecNumber>
    </recommendedName>
    <alternativeName>
        <fullName evidence="4">DNA-directed RNA polymerase subunit L</fullName>
    </alternativeName>
</protein>
<keyword evidence="3 4" id="KW-0804">Transcription</keyword>
<dbReference type="InterPro" id="IPR022905">
    <property type="entry name" value="Rpo11-like"/>
</dbReference>
<dbReference type="GeneID" id="9743032"/>
<dbReference type="RefSeq" id="WP_013328535.1">
    <property type="nucleotide sequence ID" value="NC_014507.1"/>
</dbReference>
<dbReference type="HAMAP" id="MF_00261">
    <property type="entry name" value="RNApol_arch_Rpo11"/>
    <property type="match status" value="1"/>
</dbReference>
<dbReference type="Gene3D" id="3.30.1360.10">
    <property type="entry name" value="RNA polymerase, RBP11-like subunit"/>
    <property type="match status" value="1"/>
</dbReference>
<evidence type="ECO:0000256" key="4">
    <source>
        <dbReference type="HAMAP-Rule" id="MF_00261"/>
    </source>
</evidence>
<evidence type="ECO:0000256" key="2">
    <source>
        <dbReference type="ARBA" id="ARBA00022490"/>
    </source>
</evidence>
<dbReference type="HOGENOM" id="CLU_090381_5_3_2"/>
<dbReference type="Pfam" id="PF13656">
    <property type="entry name" value="RNA_pol_L_2"/>
    <property type="match status" value="1"/>
</dbReference>
<dbReference type="InterPro" id="IPR036603">
    <property type="entry name" value="RBP11-like"/>
</dbReference>
<dbReference type="NCBIfam" id="NF002239">
    <property type="entry name" value="PRK01146.2-3"/>
    <property type="match status" value="1"/>
</dbReference>
<dbReference type="CDD" id="cd06927">
    <property type="entry name" value="RNAP_L"/>
    <property type="match status" value="1"/>
</dbReference>
<keyword evidence="4" id="KW-0548">Nucleotidyltransferase</keyword>
<dbReference type="SUPFAM" id="SSF55257">
    <property type="entry name" value="RBP11-like subunits of RNA polymerase"/>
    <property type="match status" value="1"/>
</dbReference>
<comment type="subcellular location">
    <subcellularLocation>
        <location evidence="4">Cytoplasm</location>
    </subcellularLocation>
</comment>
<comment type="catalytic activity">
    <reaction evidence="4">
        <text>RNA(n) + a ribonucleoside 5'-triphosphate = RNA(n+1) + diphosphate</text>
        <dbReference type="Rhea" id="RHEA:21248"/>
        <dbReference type="Rhea" id="RHEA-COMP:14527"/>
        <dbReference type="Rhea" id="RHEA-COMP:17342"/>
        <dbReference type="ChEBI" id="CHEBI:33019"/>
        <dbReference type="ChEBI" id="CHEBI:61557"/>
        <dbReference type="ChEBI" id="CHEBI:140395"/>
        <dbReference type="EC" id="2.7.7.6"/>
    </reaction>
</comment>
<proteinExistence type="inferred from homology"/>
<dbReference type="KEGG" id="mpi:Mpet_0583"/>
<dbReference type="GO" id="GO:0046983">
    <property type="term" value="F:protein dimerization activity"/>
    <property type="evidence" value="ECO:0007669"/>
    <property type="project" value="InterPro"/>
</dbReference>
<dbReference type="EMBL" id="CP002117">
    <property type="protein sequence ID" value="ADN35357.1"/>
    <property type="molecule type" value="Genomic_DNA"/>
</dbReference>
<evidence type="ECO:0000313" key="7">
    <source>
        <dbReference type="Proteomes" id="UP000006565"/>
    </source>
</evidence>
<evidence type="ECO:0000256" key="3">
    <source>
        <dbReference type="ARBA" id="ARBA00023163"/>
    </source>
</evidence>
<evidence type="ECO:0000313" key="6">
    <source>
        <dbReference type="EMBL" id="ADN35357.1"/>
    </source>
</evidence>
<evidence type="ECO:0000256" key="1">
    <source>
        <dbReference type="ARBA" id="ARBA00022478"/>
    </source>
</evidence>
<dbReference type="AlphaFoldDB" id="E1RHP8"/>
<reference evidence="6 7" key="1">
    <citation type="journal article" date="2010" name="Stand. Genomic Sci.">
        <title>Complete genome sequence of Methanoplanus petrolearius type strain (SEBR 4847).</title>
        <authorList>
            <person name="Brambilla E."/>
            <person name="Djao O.D."/>
            <person name="Daligault H."/>
            <person name="Lapidus A."/>
            <person name="Lucas S."/>
            <person name="Hammon N."/>
            <person name="Nolan M."/>
            <person name="Tice H."/>
            <person name="Cheng J.F."/>
            <person name="Han C."/>
            <person name="Tapia R."/>
            <person name="Goodwin L."/>
            <person name="Pitluck S."/>
            <person name="Liolios K."/>
            <person name="Ivanova N."/>
            <person name="Mavromatis K."/>
            <person name="Mikhailova N."/>
            <person name="Pati A."/>
            <person name="Chen A."/>
            <person name="Palaniappan K."/>
            <person name="Land M."/>
            <person name="Hauser L."/>
            <person name="Chang Y.J."/>
            <person name="Jeffries C.D."/>
            <person name="Rohde M."/>
            <person name="Spring S."/>
            <person name="Sikorski J."/>
            <person name="Goker M."/>
            <person name="Woyke T."/>
            <person name="Bristow J."/>
            <person name="Eisen J.A."/>
            <person name="Markowitz V."/>
            <person name="Hugenholtz P."/>
            <person name="Kyrpides N.C."/>
            <person name="Klenk H.P."/>
        </authorList>
    </citation>
    <scope>NUCLEOTIDE SEQUENCE [LARGE SCALE GENOMIC DNA]</scope>
    <source>
        <strain evidence="7">DSM 11571 / OCM 486 / SEBR 4847</strain>
    </source>
</reference>
<evidence type="ECO:0000259" key="5">
    <source>
        <dbReference type="Pfam" id="PF13656"/>
    </source>
</evidence>
<dbReference type="GO" id="GO:0003899">
    <property type="term" value="F:DNA-directed RNA polymerase activity"/>
    <property type="evidence" value="ECO:0007669"/>
    <property type="project" value="UniProtKB-UniRule"/>
</dbReference>
<comment type="subunit">
    <text evidence="4">Part of the RNA polymerase complex.</text>
</comment>
<gene>
    <name evidence="4" type="primary">rpo11</name>
    <name evidence="4" type="synonym">rpoL</name>
    <name evidence="6" type="ordered locus">Mpet_0583</name>
</gene>
<keyword evidence="1 4" id="KW-0240">DNA-directed RNA polymerase</keyword>
<keyword evidence="7" id="KW-1185">Reference proteome</keyword>
<sequence length="89" mass="9791">MEIKVIELKDDLARIMFVGEGHTFMNVLVDEILKNPEVDVANYSSEFHFTDPVLLVTTKNGKNPLDAIREAASAISGNCTGLIEILNNS</sequence>
<name>E1RHP8_METP4</name>
<dbReference type="eggNOG" id="arCOG04111">
    <property type="taxonomic scope" value="Archaea"/>
</dbReference>
<comment type="similarity">
    <text evidence="4">Belongs to the archaeal Rpo11/eukaryotic RPB11/RPC19 RNA polymerase subunit family.</text>
</comment>
<accession>E1RHP8</accession>
<keyword evidence="2 4" id="KW-0963">Cytoplasm</keyword>
<dbReference type="GO" id="GO:0000428">
    <property type="term" value="C:DNA-directed RNA polymerase complex"/>
    <property type="evidence" value="ECO:0007669"/>
    <property type="project" value="UniProtKB-KW"/>
</dbReference>
<dbReference type="GO" id="GO:0005737">
    <property type="term" value="C:cytoplasm"/>
    <property type="evidence" value="ECO:0007669"/>
    <property type="project" value="UniProtKB-SubCell"/>
</dbReference>
<dbReference type="GO" id="GO:0006351">
    <property type="term" value="P:DNA-templated transcription"/>
    <property type="evidence" value="ECO:0007669"/>
    <property type="project" value="UniProtKB-UniRule"/>
</dbReference>
<dbReference type="OrthoDB" id="24205at2157"/>
<dbReference type="STRING" id="679926.Mpet_0583"/>
<dbReference type="EC" id="2.7.7.6" evidence="4"/>
<organism evidence="6 7">
    <name type="scientific">Methanolacinia petrolearia (strain DSM 11571 / OCM 486 / SEBR 4847)</name>
    <name type="common">Methanoplanus petrolearius</name>
    <dbReference type="NCBI Taxonomy" id="679926"/>
    <lineage>
        <taxon>Archaea</taxon>
        <taxon>Methanobacteriati</taxon>
        <taxon>Methanobacteriota</taxon>
        <taxon>Stenosarchaea group</taxon>
        <taxon>Methanomicrobia</taxon>
        <taxon>Methanomicrobiales</taxon>
        <taxon>Methanomicrobiaceae</taxon>
        <taxon>Methanolacinia</taxon>
    </lineage>
</organism>
<dbReference type="InterPro" id="IPR009025">
    <property type="entry name" value="RBP11-like_dimer"/>
</dbReference>
<comment type="function">
    <text evidence="4">DNA-dependent RNA polymerase (RNAP) catalyzes the transcription of DNA into RNA using the four ribonucleoside triphosphates as substrates.</text>
</comment>
<feature type="domain" description="DNA-directed RNA polymerase RBP11-like dimerisation" evidence="5">
    <location>
        <begin position="13"/>
        <end position="82"/>
    </location>
</feature>
<keyword evidence="4" id="KW-0808">Transferase</keyword>
<dbReference type="Proteomes" id="UP000006565">
    <property type="component" value="Chromosome"/>
</dbReference>